<dbReference type="PANTHER" id="PTHR33508">
    <property type="entry name" value="UPF0056 MEMBRANE PROTEIN YHCE"/>
    <property type="match status" value="1"/>
</dbReference>
<feature type="transmembrane region" description="Helical" evidence="7">
    <location>
        <begin position="70"/>
        <end position="92"/>
    </location>
</feature>
<keyword evidence="4 7" id="KW-0812">Transmembrane</keyword>
<feature type="transmembrane region" description="Helical" evidence="7">
    <location>
        <begin position="170"/>
        <end position="191"/>
    </location>
</feature>
<accession>A0ABW1MCJ3</accession>
<dbReference type="RefSeq" id="WP_031066034.1">
    <property type="nucleotide sequence ID" value="NZ_JBHSPX010000001.1"/>
</dbReference>
<evidence type="ECO:0000256" key="6">
    <source>
        <dbReference type="ARBA" id="ARBA00023136"/>
    </source>
</evidence>
<dbReference type="PANTHER" id="PTHR33508:SF1">
    <property type="entry name" value="UPF0056 MEMBRANE PROTEIN YHCE"/>
    <property type="match status" value="1"/>
</dbReference>
<evidence type="ECO:0000256" key="1">
    <source>
        <dbReference type="ARBA" id="ARBA00004651"/>
    </source>
</evidence>
<feature type="transmembrane region" description="Helical" evidence="7">
    <location>
        <begin position="42"/>
        <end position="64"/>
    </location>
</feature>
<organism evidence="8 9">
    <name type="scientific">Streptomyces ochraceiscleroticus</name>
    <dbReference type="NCBI Taxonomy" id="47761"/>
    <lineage>
        <taxon>Bacteria</taxon>
        <taxon>Bacillati</taxon>
        <taxon>Actinomycetota</taxon>
        <taxon>Actinomycetes</taxon>
        <taxon>Kitasatosporales</taxon>
        <taxon>Streptomycetaceae</taxon>
        <taxon>Streptomyces</taxon>
    </lineage>
</organism>
<name>A0ABW1MCJ3_9ACTN</name>
<keyword evidence="9" id="KW-1185">Reference proteome</keyword>
<feature type="transmembrane region" description="Helical" evidence="7">
    <location>
        <begin position="104"/>
        <end position="129"/>
    </location>
</feature>
<dbReference type="NCBIfam" id="TIGR00427">
    <property type="entry name" value="NAAT family transporter"/>
    <property type="match status" value="1"/>
</dbReference>
<comment type="subcellular location">
    <subcellularLocation>
        <location evidence="1 7">Cell membrane</location>
        <topology evidence="1 7">Multi-pass membrane protein</topology>
    </subcellularLocation>
</comment>
<dbReference type="Proteomes" id="UP001596139">
    <property type="component" value="Unassembled WGS sequence"/>
</dbReference>
<gene>
    <name evidence="8" type="ORF">ACFP4F_00385</name>
</gene>
<comment type="similarity">
    <text evidence="2 7">Belongs to the UPF0056 (MarC) family.</text>
</comment>
<dbReference type="EMBL" id="JBHSPX010000001">
    <property type="protein sequence ID" value="MFC6061007.1"/>
    <property type="molecule type" value="Genomic_DNA"/>
</dbReference>
<reference evidence="9" key="1">
    <citation type="journal article" date="2019" name="Int. J. Syst. Evol. Microbiol.">
        <title>The Global Catalogue of Microorganisms (GCM) 10K type strain sequencing project: providing services to taxonomists for standard genome sequencing and annotation.</title>
        <authorList>
            <consortium name="The Broad Institute Genomics Platform"/>
            <consortium name="The Broad Institute Genome Sequencing Center for Infectious Disease"/>
            <person name="Wu L."/>
            <person name="Ma J."/>
        </authorList>
    </citation>
    <scope>NUCLEOTIDE SEQUENCE [LARGE SCALE GENOMIC DNA]</scope>
    <source>
        <strain evidence="9">CGMCC 1.15180</strain>
    </source>
</reference>
<evidence type="ECO:0000256" key="3">
    <source>
        <dbReference type="ARBA" id="ARBA00022475"/>
    </source>
</evidence>
<keyword evidence="6 7" id="KW-0472">Membrane</keyword>
<keyword evidence="3" id="KW-1003">Cell membrane</keyword>
<evidence type="ECO:0000256" key="5">
    <source>
        <dbReference type="ARBA" id="ARBA00022989"/>
    </source>
</evidence>
<evidence type="ECO:0000256" key="2">
    <source>
        <dbReference type="ARBA" id="ARBA00009784"/>
    </source>
</evidence>
<dbReference type="InterPro" id="IPR002771">
    <property type="entry name" value="Multi_antbiot-R_MarC"/>
</dbReference>
<evidence type="ECO:0000256" key="4">
    <source>
        <dbReference type="ARBA" id="ARBA00022692"/>
    </source>
</evidence>
<proteinExistence type="inferred from homology"/>
<evidence type="ECO:0000313" key="8">
    <source>
        <dbReference type="EMBL" id="MFC6061007.1"/>
    </source>
</evidence>
<feature type="transmembrane region" description="Helical" evidence="7">
    <location>
        <begin position="6"/>
        <end position="30"/>
    </location>
</feature>
<dbReference type="Pfam" id="PF01914">
    <property type="entry name" value="MarC"/>
    <property type="match status" value="1"/>
</dbReference>
<sequence>MLDLAVFGSLFLTLFVIMDPPGITPIFLALTSGRPAKVQRRMAWQAAAVAFGVIAVFGLCGRQILAYLHISTPALMIAGGLLLLLIALDLLTGKSEEPTQTKDVNAALVPLGMPLLAGPGAIVSVILAVQHAQGFADQVSVWAAIAAIHVVLWLVMRFSLVIIRVIKDGGVVLVTRLAGMMLSALAVQQIINGVTQVVSGA</sequence>
<evidence type="ECO:0000313" key="9">
    <source>
        <dbReference type="Proteomes" id="UP001596139"/>
    </source>
</evidence>
<comment type="caution">
    <text evidence="8">The sequence shown here is derived from an EMBL/GenBank/DDBJ whole genome shotgun (WGS) entry which is preliminary data.</text>
</comment>
<evidence type="ECO:0000256" key="7">
    <source>
        <dbReference type="RuleBase" id="RU362048"/>
    </source>
</evidence>
<feature type="transmembrane region" description="Helical" evidence="7">
    <location>
        <begin position="141"/>
        <end position="163"/>
    </location>
</feature>
<keyword evidence="5 7" id="KW-1133">Transmembrane helix</keyword>
<protein>
    <recommendedName>
        <fullName evidence="7">UPF0056 membrane protein</fullName>
    </recommendedName>
</protein>